<reference evidence="10 11" key="1">
    <citation type="submission" date="2019-06" db="EMBL/GenBank/DDBJ databases">
        <title>Whole genome sequence for Rhodospirillaceae sp. R148.</title>
        <authorList>
            <person name="Wang G."/>
        </authorList>
    </citation>
    <scope>NUCLEOTIDE SEQUENCE [LARGE SCALE GENOMIC DNA]</scope>
    <source>
        <strain evidence="10 11">R148</strain>
    </source>
</reference>
<comment type="similarity">
    <text evidence="2">Belongs to the binding-protein-dependent transport system permease family. CysTW subfamily.</text>
</comment>
<dbReference type="CDD" id="cd06261">
    <property type="entry name" value="TM_PBP2"/>
    <property type="match status" value="1"/>
</dbReference>
<organism evidence="10 11">
    <name type="scientific">Denitrobaculum tricleocarpae</name>
    <dbReference type="NCBI Taxonomy" id="2591009"/>
    <lineage>
        <taxon>Bacteria</taxon>
        <taxon>Pseudomonadati</taxon>
        <taxon>Pseudomonadota</taxon>
        <taxon>Alphaproteobacteria</taxon>
        <taxon>Rhodospirillales</taxon>
        <taxon>Rhodospirillaceae</taxon>
        <taxon>Denitrobaculum</taxon>
    </lineage>
</organism>
<evidence type="ECO:0000313" key="10">
    <source>
        <dbReference type="EMBL" id="TQV81637.1"/>
    </source>
</evidence>
<keyword evidence="5 8" id="KW-0812">Transmembrane</keyword>
<feature type="transmembrane region" description="Helical" evidence="8">
    <location>
        <begin position="64"/>
        <end position="83"/>
    </location>
</feature>
<dbReference type="OrthoDB" id="7915284at2"/>
<evidence type="ECO:0000256" key="8">
    <source>
        <dbReference type="RuleBase" id="RU363032"/>
    </source>
</evidence>
<name>A0A545TWP2_9PROT</name>
<dbReference type="Gene3D" id="1.10.3720.10">
    <property type="entry name" value="MetI-like"/>
    <property type="match status" value="1"/>
</dbReference>
<dbReference type="GO" id="GO:0005886">
    <property type="term" value="C:plasma membrane"/>
    <property type="evidence" value="ECO:0007669"/>
    <property type="project" value="UniProtKB-SubCell"/>
</dbReference>
<evidence type="ECO:0000256" key="3">
    <source>
        <dbReference type="ARBA" id="ARBA00022448"/>
    </source>
</evidence>
<comment type="subcellular location">
    <subcellularLocation>
        <location evidence="1 8">Cell membrane</location>
        <topology evidence="1 8">Multi-pass membrane protein</topology>
    </subcellularLocation>
</comment>
<dbReference type="Proteomes" id="UP000315252">
    <property type="component" value="Unassembled WGS sequence"/>
</dbReference>
<feature type="transmembrane region" description="Helical" evidence="8">
    <location>
        <begin position="256"/>
        <end position="281"/>
    </location>
</feature>
<evidence type="ECO:0000256" key="2">
    <source>
        <dbReference type="ARBA" id="ARBA00007069"/>
    </source>
</evidence>
<evidence type="ECO:0000259" key="9">
    <source>
        <dbReference type="PROSITE" id="PS50928"/>
    </source>
</evidence>
<evidence type="ECO:0000313" key="11">
    <source>
        <dbReference type="Proteomes" id="UP000315252"/>
    </source>
</evidence>
<dbReference type="RefSeq" id="WP_142895268.1">
    <property type="nucleotide sequence ID" value="NZ_ML660053.1"/>
</dbReference>
<proteinExistence type="inferred from homology"/>
<gene>
    <name evidence="10" type="ORF">FKG95_05135</name>
</gene>
<dbReference type="InterPro" id="IPR035906">
    <property type="entry name" value="MetI-like_sf"/>
</dbReference>
<dbReference type="SUPFAM" id="SSF161098">
    <property type="entry name" value="MetI-like"/>
    <property type="match status" value="1"/>
</dbReference>
<evidence type="ECO:0000256" key="6">
    <source>
        <dbReference type="ARBA" id="ARBA00022989"/>
    </source>
</evidence>
<evidence type="ECO:0000256" key="1">
    <source>
        <dbReference type="ARBA" id="ARBA00004651"/>
    </source>
</evidence>
<dbReference type="GO" id="GO:0055085">
    <property type="term" value="P:transmembrane transport"/>
    <property type="evidence" value="ECO:0007669"/>
    <property type="project" value="InterPro"/>
</dbReference>
<accession>A0A545TWP2</accession>
<feature type="domain" description="ABC transmembrane type-1" evidence="9">
    <location>
        <begin position="127"/>
        <end position="333"/>
    </location>
</feature>
<feature type="transmembrane region" description="Helical" evidence="8">
    <location>
        <begin position="126"/>
        <end position="149"/>
    </location>
</feature>
<feature type="transmembrane region" description="Helical" evidence="8">
    <location>
        <begin position="214"/>
        <end position="235"/>
    </location>
</feature>
<keyword evidence="3 8" id="KW-0813">Transport</keyword>
<keyword evidence="7 8" id="KW-0472">Membrane</keyword>
<sequence>MTQKPRDTDIPAVEYLDSRSAQGPAGSLEELHKRLLLAPPYRWVSQAIIRSGLSARGILIATPYLWLLLFFLAPFLIVLKISFSEYAIAQPPYTALFAWVDDVFIQIRLNLENYQLLFEDDLYWRAYLNSVKIAGISTFLTLLVGYPLAYGMTRAPRHWRLALLMLVILPFWTSFLIRVYAWIGILKKEGLLNLLLLNLGVIDQPLVIMNTDTAVYIGIIYSYLPFMVLPLYASLEKMDDSLLEAAADLGCRPIKAFWQITFPISIYGVIAGCFLVFIPALGEFVIPDLLGGSGTLMIGKTLWAEFFSNRDWPLSSAVAVVLLLILVVPIVAFQKMQEKDKTA</sequence>
<keyword evidence="11" id="KW-1185">Reference proteome</keyword>
<dbReference type="PROSITE" id="PS50928">
    <property type="entry name" value="ABC_TM1"/>
    <property type="match status" value="1"/>
</dbReference>
<dbReference type="AlphaFoldDB" id="A0A545TWP2"/>
<keyword evidence="6 8" id="KW-1133">Transmembrane helix</keyword>
<feature type="transmembrane region" description="Helical" evidence="8">
    <location>
        <begin position="161"/>
        <end position="183"/>
    </location>
</feature>
<dbReference type="PANTHER" id="PTHR42929">
    <property type="entry name" value="INNER MEMBRANE ABC TRANSPORTER PERMEASE PROTEIN YDCU-RELATED-RELATED"/>
    <property type="match status" value="1"/>
</dbReference>
<dbReference type="EMBL" id="VHSH01000002">
    <property type="protein sequence ID" value="TQV81637.1"/>
    <property type="molecule type" value="Genomic_DNA"/>
</dbReference>
<comment type="caution">
    <text evidence="10">The sequence shown here is derived from an EMBL/GenBank/DDBJ whole genome shotgun (WGS) entry which is preliminary data.</text>
</comment>
<keyword evidence="4" id="KW-1003">Cell membrane</keyword>
<evidence type="ECO:0000256" key="4">
    <source>
        <dbReference type="ARBA" id="ARBA00022475"/>
    </source>
</evidence>
<protein>
    <submittedName>
        <fullName evidence="10">ABC transporter permease subunit</fullName>
    </submittedName>
</protein>
<dbReference type="InterPro" id="IPR000515">
    <property type="entry name" value="MetI-like"/>
</dbReference>
<evidence type="ECO:0000256" key="7">
    <source>
        <dbReference type="ARBA" id="ARBA00023136"/>
    </source>
</evidence>
<dbReference type="Pfam" id="PF00528">
    <property type="entry name" value="BPD_transp_1"/>
    <property type="match status" value="1"/>
</dbReference>
<feature type="transmembrane region" description="Helical" evidence="8">
    <location>
        <begin position="312"/>
        <end position="333"/>
    </location>
</feature>
<dbReference type="PANTHER" id="PTHR42929:SF3">
    <property type="entry name" value="PUTRESCINE TRANSPORT SYSTEM PERMEASE PROTEIN POTH"/>
    <property type="match status" value="1"/>
</dbReference>
<evidence type="ECO:0000256" key="5">
    <source>
        <dbReference type="ARBA" id="ARBA00022692"/>
    </source>
</evidence>